<evidence type="ECO:0000313" key="2">
    <source>
        <dbReference type="Proteomes" id="UP000028483"/>
    </source>
</evidence>
<dbReference type="RefSeq" id="WP_038257523.1">
    <property type="nucleotide sequence ID" value="NZ_CAWLUU010000197.1"/>
</dbReference>
<gene>
    <name evidence="1" type="ORF">XBO1_2270018</name>
</gene>
<protein>
    <submittedName>
        <fullName evidence="1">Uncharacterized protein</fullName>
    </submittedName>
</protein>
<evidence type="ECO:0000313" key="1">
    <source>
        <dbReference type="EMBL" id="CDH06402.1"/>
    </source>
</evidence>
<comment type="caution">
    <text evidence="1">The sequence shown here is derived from an EMBL/GenBank/DDBJ whole genome shotgun (WGS) entry which is preliminary data.</text>
</comment>
<dbReference type="Proteomes" id="UP000028483">
    <property type="component" value="Unassembled WGS sequence"/>
</dbReference>
<organism evidence="1 2">
    <name type="scientific">Xenorhabdus bovienii str. oregonense</name>
    <dbReference type="NCBI Taxonomy" id="1398202"/>
    <lineage>
        <taxon>Bacteria</taxon>
        <taxon>Pseudomonadati</taxon>
        <taxon>Pseudomonadota</taxon>
        <taxon>Gammaproteobacteria</taxon>
        <taxon>Enterobacterales</taxon>
        <taxon>Morganellaceae</taxon>
        <taxon>Xenorhabdus</taxon>
    </lineage>
</organism>
<dbReference type="AlphaFoldDB" id="A0A077NW48"/>
<proteinExistence type="predicted"/>
<name>A0A077NW48_XENBV</name>
<dbReference type="EMBL" id="CBSX010000143">
    <property type="protein sequence ID" value="CDH06402.1"/>
    <property type="molecule type" value="Genomic_DNA"/>
</dbReference>
<dbReference type="HOGENOM" id="CLU_2358982_0_0_6"/>
<reference evidence="1" key="1">
    <citation type="submission" date="2013-07" db="EMBL/GenBank/DDBJ databases">
        <title>Sub-species coevolution in mutualistic symbiosis.</title>
        <authorList>
            <person name="Murfin K."/>
            <person name="Klassen J."/>
            <person name="Lee M."/>
            <person name="Forst S."/>
            <person name="Stock P."/>
            <person name="Goodrich-Blair H."/>
        </authorList>
    </citation>
    <scope>NUCLEOTIDE SEQUENCE [LARGE SCALE GENOMIC DNA]</scope>
    <source>
        <strain evidence="1">Oregonense</strain>
    </source>
</reference>
<sequence length="96" mass="10872">MPMPCNRINKDQLAFESSSESSSCKFSLSSTQQVVWLDQILQPPNPDKTTDHGQTEPVLWQLDKGLFQRIEAIVTEHGLSVLHSMYAVLACYFARM</sequence>
<accession>A0A077NW48</accession>